<gene>
    <name evidence="2" type="primary">orf599</name>
</gene>
<dbReference type="PANTHER" id="PTHR34047">
    <property type="entry name" value="NUCLEAR INTRON MATURASE 1, MITOCHONDRIAL-RELATED"/>
    <property type="match status" value="1"/>
</dbReference>
<dbReference type="Gene3D" id="1.10.30.50">
    <property type="match status" value="1"/>
</dbReference>
<accession>B8R181</accession>
<dbReference type="CDD" id="cd00085">
    <property type="entry name" value="HNHc"/>
    <property type="match status" value="1"/>
</dbReference>
<keyword evidence="2" id="KW-0150">Chloroplast</keyword>
<dbReference type="GO" id="GO:0003964">
    <property type="term" value="F:RNA-directed DNA polymerase activity"/>
    <property type="evidence" value="ECO:0007669"/>
    <property type="project" value="UniProtKB-KW"/>
</dbReference>
<dbReference type="SMART" id="SM00507">
    <property type="entry name" value="HNHc"/>
    <property type="match status" value="1"/>
</dbReference>
<keyword evidence="2" id="KW-0695">RNA-directed DNA polymerase</keyword>
<dbReference type="PROSITE" id="PS50878">
    <property type="entry name" value="RT_POL"/>
    <property type="match status" value="1"/>
</dbReference>
<feature type="domain" description="Reverse transcriptase" evidence="1">
    <location>
        <begin position="84"/>
        <end position="338"/>
    </location>
</feature>
<sequence length="598" mass="68907">MTKNTIHKLSRNTEYYALDKYFDDIYHVSKRGGSLKNLYDTAFSPRNIALAFRNLKFNKGSKTPGVDDVHIGNLKSKPLNIFIRDIQKMAKNYKPSLVRRVWIPKPNGKKRPIGIPTLADRLFQQCIKQVIEPICEAKFHPHSYVFRPNRSTSDALARALFLMNQNELHYVVDIDIQSFFDTIDHGKLLKQCWAIGIRDKKILSIMSKMLKAEVVGEGISTKGTPQGGILSPLLSNICLNELDWWYTSQWATFPTKYPYKRTSHAARALRGNSKLKEFHSVRYADDFKIFCRDYKTAVKIFAATRLWLKDRLNLQISSEKSSITNLRKKSSPFLGISLRACHNKNGKFSCRSRVLDKAMETMKSTIKAAIIKLQKHPNPSTVLFYNSTILGYSSATDCTTDFHRLGYIMSFSINARLKKLISNKGSLTKTYRRKYKWKSSPKFICGIPLFPISEIRHRKLFQFSQKMTPYTQEGRQMMHKELDSLLKRDLEHLASQFEIDQSIEYNDSRISKWSLQKGRCAVTKNYLGINFHCHHITPRSKGGSDHFSNLVIVSPEVHRLIHATDSQTITVLLNELKLNKISLRKLNKFREQAGINTI</sequence>
<dbReference type="Pfam" id="PF00078">
    <property type="entry name" value="RVT_1"/>
    <property type="match status" value="1"/>
</dbReference>
<proteinExistence type="predicted"/>
<dbReference type="CDD" id="cd01651">
    <property type="entry name" value="RT_G2_intron"/>
    <property type="match status" value="1"/>
</dbReference>
<reference evidence="2" key="1">
    <citation type="journal article" date="2009" name="BMC Genomics">
        <title>The mitochondrial and plastid genomes of Volvox carteri: bloated molecules rich in repetitive DNA.</title>
        <authorList>
            <person name="Smith D.R."/>
            <person name="Lee R.W."/>
        </authorList>
    </citation>
    <scope>NUCLEOTIDE SEQUENCE</scope>
</reference>
<dbReference type="InterPro" id="IPR000477">
    <property type="entry name" value="RT_dom"/>
</dbReference>
<name>B8R181_VOLCA</name>
<dbReference type="InterPro" id="IPR043502">
    <property type="entry name" value="DNA/RNA_pol_sf"/>
</dbReference>
<evidence type="ECO:0000259" key="1">
    <source>
        <dbReference type="PROSITE" id="PS50878"/>
    </source>
</evidence>
<keyword evidence="2" id="KW-0934">Plastid</keyword>
<keyword evidence="2" id="KW-0548">Nucleotidyltransferase</keyword>
<dbReference type="AlphaFoldDB" id="B8R181"/>
<dbReference type="SUPFAM" id="SSF56672">
    <property type="entry name" value="DNA/RNA polymerases"/>
    <property type="match status" value="1"/>
</dbReference>
<geneLocation type="chloroplast" evidence="2"/>
<dbReference type="InterPro" id="IPR030931">
    <property type="entry name" value="Group_II_RT_mat"/>
</dbReference>
<keyword evidence="2" id="KW-0808">Transferase</keyword>
<dbReference type="EMBL" id="EU755275">
    <property type="protein sequence ID" value="ACI31252.1"/>
    <property type="molecule type" value="Genomic_DNA"/>
</dbReference>
<organism evidence="2">
    <name type="scientific">Volvox carteri</name>
    <name type="common">Green alga</name>
    <dbReference type="NCBI Taxonomy" id="3067"/>
    <lineage>
        <taxon>Eukaryota</taxon>
        <taxon>Viridiplantae</taxon>
        <taxon>Chlorophyta</taxon>
        <taxon>core chlorophytes</taxon>
        <taxon>Chlorophyceae</taxon>
        <taxon>CS clade</taxon>
        <taxon>Chlamydomonadales</taxon>
        <taxon>Volvocaceae</taxon>
        <taxon>Volvox</taxon>
    </lineage>
</organism>
<protein>
    <submittedName>
        <fullName evidence="2">Putative intron-encoded reverse transcriptase</fullName>
    </submittedName>
</protein>
<dbReference type="InterPro" id="IPR003615">
    <property type="entry name" value="HNH_nuc"/>
</dbReference>
<dbReference type="InterPro" id="IPR051083">
    <property type="entry name" value="GrpII_Intron_Splice-Mob/Def"/>
</dbReference>
<evidence type="ECO:0000313" key="2">
    <source>
        <dbReference type="EMBL" id="ACI31252.1"/>
    </source>
</evidence>
<dbReference type="PANTHER" id="PTHR34047:SF8">
    <property type="entry name" value="PROTEIN YKFC"/>
    <property type="match status" value="1"/>
</dbReference>
<dbReference type="NCBIfam" id="TIGR04416">
    <property type="entry name" value="group_II_RT_mat"/>
    <property type="match status" value="1"/>
</dbReference>